<comment type="caution">
    <text evidence="1">The sequence shown here is derived from an EMBL/GenBank/DDBJ whole genome shotgun (WGS) entry which is preliminary data.</text>
</comment>
<proteinExistence type="predicted"/>
<name>A0ABQ7V6J4_SOLTU</name>
<evidence type="ECO:0000313" key="2">
    <source>
        <dbReference type="Proteomes" id="UP000826656"/>
    </source>
</evidence>
<dbReference type="EMBL" id="JAIVGD010000015">
    <property type="protein sequence ID" value="KAH0758977.1"/>
    <property type="molecule type" value="Genomic_DNA"/>
</dbReference>
<keyword evidence="2" id="KW-1185">Reference proteome</keyword>
<accession>A0ABQ7V6J4</accession>
<sequence length="129" mass="14411">MNDVISLRSIRACRLLPGHSSTTPCRRAPQNILPGDKAELLAEVRIRLAPSFSNYNLFSIPGIISKIAYNTRSLVHCTVLWSHRFKCVTSYGSMNSSWKYYSGEELQLPAFSTLFIGGNHDASNYIGEL</sequence>
<organism evidence="1 2">
    <name type="scientific">Solanum tuberosum</name>
    <name type="common">Potato</name>
    <dbReference type="NCBI Taxonomy" id="4113"/>
    <lineage>
        <taxon>Eukaryota</taxon>
        <taxon>Viridiplantae</taxon>
        <taxon>Streptophyta</taxon>
        <taxon>Embryophyta</taxon>
        <taxon>Tracheophyta</taxon>
        <taxon>Spermatophyta</taxon>
        <taxon>Magnoliopsida</taxon>
        <taxon>eudicotyledons</taxon>
        <taxon>Gunneridae</taxon>
        <taxon>Pentapetalae</taxon>
        <taxon>asterids</taxon>
        <taxon>lamiids</taxon>
        <taxon>Solanales</taxon>
        <taxon>Solanaceae</taxon>
        <taxon>Solanoideae</taxon>
        <taxon>Solaneae</taxon>
        <taxon>Solanum</taxon>
    </lineage>
</organism>
<dbReference type="Proteomes" id="UP000826656">
    <property type="component" value="Unassembled WGS sequence"/>
</dbReference>
<protein>
    <submittedName>
        <fullName evidence="1">Uncharacterized protein</fullName>
    </submittedName>
</protein>
<reference evidence="1 2" key="1">
    <citation type="journal article" date="2021" name="bioRxiv">
        <title>Chromosome-scale and haplotype-resolved genome assembly of a tetraploid potato cultivar.</title>
        <authorList>
            <person name="Sun H."/>
            <person name="Jiao W.-B."/>
            <person name="Krause K."/>
            <person name="Campoy J.A."/>
            <person name="Goel M."/>
            <person name="Folz-Donahue K."/>
            <person name="Kukat C."/>
            <person name="Huettel B."/>
            <person name="Schneeberger K."/>
        </authorList>
    </citation>
    <scope>NUCLEOTIDE SEQUENCE [LARGE SCALE GENOMIC DNA]</scope>
    <source>
        <strain evidence="1">SolTubOtavaFocal</strain>
        <tissue evidence="1">Leaves</tissue>
    </source>
</reference>
<gene>
    <name evidence="1" type="ORF">KY290_022470</name>
</gene>
<evidence type="ECO:0000313" key="1">
    <source>
        <dbReference type="EMBL" id="KAH0758977.1"/>
    </source>
</evidence>